<gene>
    <name evidence="3" type="ORF">HINF_LOCUS26978</name>
    <name evidence="1" type="ORF">HINF_LOCUS31726</name>
    <name evidence="2" type="ORF">HINF_LOCUS46584</name>
    <name evidence="4" type="ORF">HINF_LOCUS63097</name>
</gene>
<dbReference type="EMBL" id="CATOUU010000721">
    <property type="protein sequence ID" value="CAI9944081.1"/>
    <property type="molecule type" value="Genomic_DNA"/>
</dbReference>
<dbReference type="EMBL" id="CAXDID020000083">
    <property type="protein sequence ID" value="CAL6019501.1"/>
    <property type="molecule type" value="Genomic_DNA"/>
</dbReference>
<name>A0AA86U9J1_9EUKA</name>
<proteinExistence type="predicted"/>
<evidence type="ECO:0000313" key="5">
    <source>
        <dbReference type="Proteomes" id="UP001642409"/>
    </source>
</evidence>
<dbReference type="EMBL" id="CAXDID020000392">
    <property type="protein sequence ID" value="CAL6086302.1"/>
    <property type="molecule type" value="Genomic_DNA"/>
</dbReference>
<organism evidence="1">
    <name type="scientific">Hexamita inflata</name>
    <dbReference type="NCBI Taxonomy" id="28002"/>
    <lineage>
        <taxon>Eukaryota</taxon>
        <taxon>Metamonada</taxon>
        <taxon>Diplomonadida</taxon>
        <taxon>Hexamitidae</taxon>
        <taxon>Hexamitinae</taxon>
        <taxon>Hexamita</taxon>
    </lineage>
</organism>
<dbReference type="EMBL" id="CATOUU010000911">
    <property type="protein sequence ID" value="CAI9958939.1"/>
    <property type="molecule type" value="Genomic_DNA"/>
</dbReference>
<comment type="caution">
    <text evidence="1">The sequence shown here is derived from an EMBL/GenBank/DDBJ whole genome shotgun (WGS) entry which is preliminary data.</text>
</comment>
<dbReference type="AlphaFoldDB" id="A0AA86U9J1"/>
<protein>
    <submittedName>
        <fullName evidence="3">Hypothetical_protein</fullName>
    </submittedName>
</protein>
<sequence>MVRPRWIPVQIGLHEVALRPWMLVRGSLVVLIAEMRLTYLGVNLQFLYSRLSQYKRKLSEWEIYIIEQNNFLLNYLVNECCFLFFQDNCFSLNLVFTCLHLNHVISLLY</sequence>
<reference evidence="1" key="1">
    <citation type="submission" date="2023-06" db="EMBL/GenBank/DDBJ databases">
        <authorList>
            <person name="Kurt Z."/>
        </authorList>
    </citation>
    <scope>NUCLEOTIDE SEQUENCE</scope>
</reference>
<evidence type="ECO:0000313" key="3">
    <source>
        <dbReference type="EMBL" id="CAL6019501.1"/>
    </source>
</evidence>
<dbReference type="Proteomes" id="UP001642409">
    <property type="component" value="Unassembled WGS sequence"/>
</dbReference>
<keyword evidence="5" id="KW-1185">Reference proteome</keyword>
<reference evidence="3 5" key="2">
    <citation type="submission" date="2024-07" db="EMBL/GenBank/DDBJ databases">
        <authorList>
            <person name="Akdeniz Z."/>
        </authorList>
    </citation>
    <scope>NUCLEOTIDE SEQUENCE [LARGE SCALE GENOMIC DNA]</scope>
</reference>
<evidence type="ECO:0000313" key="2">
    <source>
        <dbReference type="EMBL" id="CAI9958939.1"/>
    </source>
</evidence>
<accession>A0AA86U9J1</accession>
<evidence type="ECO:0000313" key="1">
    <source>
        <dbReference type="EMBL" id="CAI9944081.1"/>
    </source>
</evidence>
<evidence type="ECO:0000313" key="4">
    <source>
        <dbReference type="EMBL" id="CAL6086302.1"/>
    </source>
</evidence>